<dbReference type="InterPro" id="IPR050935">
    <property type="entry name" value="Bromo_chromatin_reader"/>
</dbReference>
<dbReference type="Gene3D" id="1.20.1270.220">
    <property type="match status" value="1"/>
</dbReference>
<evidence type="ECO:0000256" key="11">
    <source>
        <dbReference type="ARBA" id="ARBA00023242"/>
    </source>
</evidence>
<evidence type="ECO:0000256" key="4">
    <source>
        <dbReference type="ARBA" id="ARBA00022553"/>
    </source>
</evidence>
<evidence type="ECO:0000256" key="5">
    <source>
        <dbReference type="ARBA" id="ARBA00022737"/>
    </source>
</evidence>
<evidence type="ECO:0000256" key="1">
    <source>
        <dbReference type="ARBA" id="ARBA00004123"/>
    </source>
</evidence>
<dbReference type="SUPFAM" id="SSF47370">
    <property type="entry name" value="Bromodomain"/>
    <property type="match status" value="2"/>
</dbReference>
<keyword evidence="6" id="KW-0156">Chromatin regulator</keyword>
<dbReference type="InterPro" id="IPR027353">
    <property type="entry name" value="NET_dom"/>
</dbReference>
<evidence type="ECO:0000256" key="13">
    <source>
        <dbReference type="ARBA" id="ARBA00044509"/>
    </source>
</evidence>
<evidence type="ECO:0000256" key="16">
    <source>
        <dbReference type="SAM" id="MobiDB-lite"/>
    </source>
</evidence>
<evidence type="ECO:0000313" key="20">
    <source>
        <dbReference type="Proteomes" id="UP000472267"/>
    </source>
</evidence>
<dbReference type="PROSITE" id="PS51525">
    <property type="entry name" value="NET"/>
    <property type="match status" value="1"/>
</dbReference>
<dbReference type="InterPro" id="IPR043508">
    <property type="entry name" value="Bromo_Brdt_I"/>
</dbReference>
<protein>
    <recommendedName>
        <fullName evidence="12">Bromodomain-containing protein 2</fullName>
    </recommendedName>
</protein>
<dbReference type="PANTHER" id="PTHR22880:SF240">
    <property type="entry name" value="BROMODOMAIN-CONTAINING PROTEIN 2"/>
    <property type="match status" value="1"/>
</dbReference>
<dbReference type="SMART" id="SM00297">
    <property type="entry name" value="BROMO"/>
    <property type="match status" value="2"/>
</dbReference>
<feature type="compositionally biased region" description="Basic and acidic residues" evidence="16">
    <location>
        <begin position="407"/>
        <end position="426"/>
    </location>
</feature>
<evidence type="ECO:0000256" key="7">
    <source>
        <dbReference type="ARBA" id="ARBA00022990"/>
    </source>
</evidence>
<evidence type="ECO:0000256" key="10">
    <source>
        <dbReference type="ARBA" id="ARBA00023163"/>
    </source>
</evidence>
<keyword evidence="8" id="KW-0805">Transcription regulation</keyword>
<dbReference type="InterPro" id="IPR038336">
    <property type="entry name" value="NET_sf"/>
</dbReference>
<evidence type="ECO:0000259" key="17">
    <source>
        <dbReference type="PROSITE" id="PS50014"/>
    </source>
</evidence>
<evidence type="ECO:0000256" key="2">
    <source>
        <dbReference type="ARBA" id="ARBA00004286"/>
    </source>
</evidence>
<keyword evidence="4" id="KW-0597">Phosphoprotein</keyword>
<dbReference type="Gene3D" id="1.20.920.10">
    <property type="entry name" value="Bromodomain-like"/>
    <property type="match status" value="2"/>
</dbReference>
<dbReference type="InterPro" id="IPR001487">
    <property type="entry name" value="Bromodomain"/>
</dbReference>
<feature type="domain" description="Bromo" evidence="17">
    <location>
        <begin position="245"/>
        <end position="317"/>
    </location>
</feature>
<dbReference type="PANTHER" id="PTHR22880">
    <property type="entry name" value="FALZ-RELATED BROMODOMAIN-CONTAINING PROTEINS"/>
    <property type="match status" value="1"/>
</dbReference>
<evidence type="ECO:0000256" key="14">
    <source>
        <dbReference type="ARBA" id="ARBA00046861"/>
    </source>
</evidence>
<keyword evidence="7" id="KW-0007">Acetylation</keyword>
<dbReference type="InterPro" id="IPR043509">
    <property type="entry name" value="Bromo_Brdt_II"/>
</dbReference>
<evidence type="ECO:0000313" key="19">
    <source>
        <dbReference type="Ensembl" id="ENSSFAP00005043846.1"/>
    </source>
</evidence>
<comment type="subcellular location">
    <subcellularLocation>
        <location evidence="2">Chromosome</location>
    </subcellularLocation>
    <subcellularLocation>
        <location evidence="1">Nucleus</location>
    </subcellularLocation>
</comment>
<dbReference type="GO" id="GO:0006355">
    <property type="term" value="P:regulation of DNA-templated transcription"/>
    <property type="evidence" value="ECO:0007669"/>
    <property type="project" value="TreeGrafter"/>
</dbReference>
<sequence length="586" mass="65491">MHHVTAHFLVEIRNPPPPPVVNLQRPGRVTNQLQYLEKVVLKTLWKHEHAWPFQSPVDAEALHLADYYTIITNPMDLGTIKKRLKNKYYQSGSDCVEDFRTMFSNCFLYNQPGDDVCQMARMLQQQFVEKMAEYPEEESVIEVAAEGVKKRKTRSSCPFVKLSPPQSFAAFLIQIETAVKKKVELFIAPILNSGPSYVRKCSVSSIQPENPWQAEATGRETGRDSRQPALLGQCSTILTELLSRRHYSYAWPFYSPVNTLSLGLHDYHHIIKKPMDLGTIKKKMEENKYTDTEQFAADVRLVFSNCYTYNPPTHEVVQMAKRLQSVFEARYLKVSQQLRNSSLTDRNVNTGQKIQARTSSSESSGAPARSVFSSSAVRQVCVSLTCLSFWLQPSRCLIKAPCKGDQKKENLSSRKEKDDPQLERQLSKSRALAGTSGDGAEGTGERHSAVMTYGEKRRLTRDISKLPKKRMACPVAFVQSQPGQPPTDQDKVLVGPETLPPPTLTAMKNLVAASHLESSSGRRTGEHGQTPNRKAFFQLCVEQFGVARGLLMSCSSSHASRHDGSSCAVSLSVTCSTSSLLLLILA</sequence>
<evidence type="ECO:0000256" key="8">
    <source>
        <dbReference type="ARBA" id="ARBA00023015"/>
    </source>
</evidence>
<feature type="region of interest" description="Disordered" evidence="16">
    <location>
        <begin position="407"/>
        <end position="449"/>
    </location>
</feature>
<keyword evidence="5" id="KW-0677">Repeat</keyword>
<keyword evidence="9 15" id="KW-0103">Bromodomain</keyword>
<feature type="compositionally biased region" description="Polar residues" evidence="16">
    <location>
        <begin position="343"/>
        <end position="358"/>
    </location>
</feature>
<dbReference type="InParanoid" id="A0A672IPT9"/>
<keyword evidence="10" id="KW-0804">Transcription</keyword>
<evidence type="ECO:0000256" key="12">
    <source>
        <dbReference type="ARBA" id="ARBA00040998"/>
    </source>
</evidence>
<dbReference type="Pfam" id="PF00439">
    <property type="entry name" value="Bromodomain"/>
    <property type="match status" value="2"/>
</dbReference>
<feature type="domain" description="NET" evidence="18">
    <location>
        <begin position="441"/>
        <end position="522"/>
    </location>
</feature>
<evidence type="ECO:0000256" key="6">
    <source>
        <dbReference type="ARBA" id="ARBA00022853"/>
    </source>
</evidence>
<dbReference type="Ensembl" id="ENSSFAT00005045398.1">
    <property type="protein sequence ID" value="ENSSFAP00005043846.1"/>
    <property type="gene ID" value="ENSSFAG00005021622.1"/>
</dbReference>
<comment type="subunit">
    <text evidence="14">Homodimer. Interacts with E2F1. Interacts with (acetylated) STAT3; promoting STAT3 recruitment to chromatin. Interacts with CTCF; promoting BRD2 recruitment to chromatin.</text>
</comment>
<dbReference type="PROSITE" id="PS00633">
    <property type="entry name" value="BROMODOMAIN_1"/>
    <property type="match status" value="2"/>
</dbReference>
<dbReference type="GO" id="GO:0006338">
    <property type="term" value="P:chromatin remodeling"/>
    <property type="evidence" value="ECO:0007669"/>
    <property type="project" value="TreeGrafter"/>
</dbReference>
<organism evidence="19 20">
    <name type="scientific">Salarias fasciatus</name>
    <name type="common">Jewelled blenny</name>
    <name type="synonym">Blennius fasciatus</name>
    <dbReference type="NCBI Taxonomy" id="181472"/>
    <lineage>
        <taxon>Eukaryota</taxon>
        <taxon>Metazoa</taxon>
        <taxon>Chordata</taxon>
        <taxon>Craniata</taxon>
        <taxon>Vertebrata</taxon>
        <taxon>Euteleostomi</taxon>
        <taxon>Actinopterygii</taxon>
        <taxon>Neopterygii</taxon>
        <taxon>Teleostei</taxon>
        <taxon>Neoteleostei</taxon>
        <taxon>Acanthomorphata</taxon>
        <taxon>Ovalentaria</taxon>
        <taxon>Blenniimorphae</taxon>
        <taxon>Blenniiformes</taxon>
        <taxon>Blennioidei</taxon>
        <taxon>Blenniidae</taxon>
        <taxon>Salariinae</taxon>
        <taxon>Salarias</taxon>
    </lineage>
</organism>
<dbReference type="Proteomes" id="UP000472267">
    <property type="component" value="Chromosome 23"/>
</dbReference>
<comment type="similarity">
    <text evidence="13">Belongs to the BET family.</text>
</comment>
<reference evidence="19" key="2">
    <citation type="submission" date="2025-08" db="UniProtKB">
        <authorList>
            <consortium name="Ensembl"/>
        </authorList>
    </citation>
    <scope>IDENTIFICATION</scope>
</reference>
<feature type="domain" description="Bromo" evidence="17">
    <location>
        <begin position="45"/>
        <end position="117"/>
    </location>
</feature>
<reference evidence="19" key="3">
    <citation type="submission" date="2025-09" db="UniProtKB">
        <authorList>
            <consortium name="Ensembl"/>
        </authorList>
    </citation>
    <scope>IDENTIFICATION</scope>
</reference>
<dbReference type="Pfam" id="PF17035">
    <property type="entry name" value="BET"/>
    <property type="match status" value="1"/>
</dbReference>
<dbReference type="AlphaFoldDB" id="A0A672IPT9"/>
<keyword evidence="11" id="KW-0539">Nucleus</keyword>
<dbReference type="InterPro" id="IPR018359">
    <property type="entry name" value="Bromodomain_CS"/>
</dbReference>
<dbReference type="GO" id="GO:0000785">
    <property type="term" value="C:chromatin"/>
    <property type="evidence" value="ECO:0007669"/>
    <property type="project" value="TreeGrafter"/>
</dbReference>
<dbReference type="PRINTS" id="PR00503">
    <property type="entry name" value="BROMODOMAIN"/>
</dbReference>
<evidence type="ECO:0000256" key="3">
    <source>
        <dbReference type="ARBA" id="ARBA00022454"/>
    </source>
</evidence>
<keyword evidence="3" id="KW-0158">Chromosome</keyword>
<dbReference type="GO" id="GO:0005634">
    <property type="term" value="C:nucleus"/>
    <property type="evidence" value="ECO:0007669"/>
    <property type="project" value="UniProtKB-SubCell"/>
</dbReference>
<accession>A0A672IPT9</accession>
<evidence type="ECO:0000256" key="9">
    <source>
        <dbReference type="ARBA" id="ARBA00023117"/>
    </source>
</evidence>
<evidence type="ECO:0000259" key="18">
    <source>
        <dbReference type="PROSITE" id="PS51525"/>
    </source>
</evidence>
<name>A0A672IPT9_SALFA</name>
<dbReference type="FunFam" id="1.20.920.10:FF:000003">
    <property type="entry name" value="Bromodomain-containing protein 2"/>
    <property type="match status" value="1"/>
</dbReference>
<dbReference type="CDD" id="cd05498">
    <property type="entry name" value="Bromo_Brdt_II_like"/>
    <property type="match status" value="1"/>
</dbReference>
<feature type="region of interest" description="Disordered" evidence="16">
    <location>
        <begin position="343"/>
        <end position="368"/>
    </location>
</feature>
<keyword evidence="20" id="KW-1185">Reference proteome</keyword>
<evidence type="ECO:0000256" key="15">
    <source>
        <dbReference type="PROSITE-ProRule" id="PRU00035"/>
    </source>
</evidence>
<reference evidence="19" key="1">
    <citation type="submission" date="2019-06" db="EMBL/GenBank/DDBJ databases">
        <authorList>
            <consortium name="Wellcome Sanger Institute Data Sharing"/>
        </authorList>
    </citation>
    <scope>NUCLEOTIDE SEQUENCE [LARGE SCALE GENOMIC DNA]</scope>
</reference>
<dbReference type="FunFam" id="1.20.920.10:FF:000002">
    <property type="entry name" value="Bromodomain-containing protein 4"/>
    <property type="match status" value="1"/>
</dbReference>
<dbReference type="PROSITE" id="PS50014">
    <property type="entry name" value="BROMODOMAIN_2"/>
    <property type="match status" value="2"/>
</dbReference>
<dbReference type="CDD" id="cd05497">
    <property type="entry name" value="Bromo_Brdt_I_like"/>
    <property type="match status" value="1"/>
</dbReference>
<dbReference type="InterPro" id="IPR036427">
    <property type="entry name" value="Bromodomain-like_sf"/>
</dbReference>
<proteinExistence type="inferred from homology"/>